<dbReference type="PANTHER" id="PTHR42932">
    <property type="entry name" value="GENERAL STRESS PROTEIN 20U"/>
    <property type="match status" value="1"/>
</dbReference>
<dbReference type="PROSITE" id="PS00818">
    <property type="entry name" value="DPS_1"/>
    <property type="match status" value="1"/>
</dbReference>
<gene>
    <name evidence="4" type="ORF">ENJ10_12080</name>
</gene>
<dbReference type="InterPro" id="IPR012347">
    <property type="entry name" value="Ferritin-like"/>
</dbReference>
<proteinExistence type="inferred from homology"/>
<evidence type="ECO:0000259" key="3">
    <source>
        <dbReference type="Pfam" id="PF00210"/>
    </source>
</evidence>
<dbReference type="GO" id="GO:0016722">
    <property type="term" value="F:oxidoreductase activity, acting on metal ions"/>
    <property type="evidence" value="ECO:0007669"/>
    <property type="project" value="InterPro"/>
</dbReference>
<evidence type="ECO:0000256" key="1">
    <source>
        <dbReference type="ARBA" id="ARBA00009497"/>
    </source>
</evidence>
<feature type="domain" description="Ferritin/DPS" evidence="3">
    <location>
        <begin position="21"/>
        <end position="160"/>
    </location>
</feature>
<organism evidence="4">
    <name type="scientific">Caldithrix abyssi</name>
    <dbReference type="NCBI Taxonomy" id="187145"/>
    <lineage>
        <taxon>Bacteria</taxon>
        <taxon>Pseudomonadati</taxon>
        <taxon>Calditrichota</taxon>
        <taxon>Calditrichia</taxon>
        <taxon>Calditrichales</taxon>
        <taxon>Calditrichaceae</taxon>
        <taxon>Caldithrix</taxon>
    </lineage>
</organism>
<dbReference type="PRINTS" id="PR01346">
    <property type="entry name" value="HELNAPAPROT"/>
</dbReference>
<dbReference type="InterPro" id="IPR008331">
    <property type="entry name" value="Ferritin_DPS_dom"/>
</dbReference>
<dbReference type="Gene3D" id="1.20.1260.10">
    <property type="match status" value="1"/>
</dbReference>
<dbReference type="CDD" id="cd01043">
    <property type="entry name" value="DPS"/>
    <property type="match status" value="1"/>
</dbReference>
<dbReference type="Pfam" id="PF00210">
    <property type="entry name" value="Ferritin"/>
    <property type="match status" value="1"/>
</dbReference>
<dbReference type="Proteomes" id="UP000886005">
    <property type="component" value="Unassembled WGS sequence"/>
</dbReference>
<dbReference type="EMBL" id="DRLD01000336">
    <property type="protein sequence ID" value="HED11420.1"/>
    <property type="molecule type" value="Genomic_DNA"/>
</dbReference>
<dbReference type="SUPFAM" id="SSF47240">
    <property type="entry name" value="Ferritin-like"/>
    <property type="match status" value="1"/>
</dbReference>
<protein>
    <submittedName>
        <fullName evidence="4">DNA starvation/stationary phase protection protein</fullName>
    </submittedName>
</protein>
<evidence type="ECO:0000313" key="4">
    <source>
        <dbReference type="EMBL" id="HED11420.1"/>
    </source>
</evidence>
<dbReference type="InterPro" id="IPR002177">
    <property type="entry name" value="DPS_DNA-bd"/>
</dbReference>
<comment type="similarity">
    <text evidence="1 2">Belongs to the Dps family.</text>
</comment>
<dbReference type="AlphaFoldDB" id="A0A7V1LNZ2"/>
<evidence type="ECO:0000256" key="2">
    <source>
        <dbReference type="RuleBase" id="RU003875"/>
    </source>
</evidence>
<comment type="caution">
    <text evidence="4">The sequence shown here is derived from an EMBL/GenBank/DDBJ whole genome shotgun (WGS) entry which is preliminary data.</text>
</comment>
<dbReference type="PROSITE" id="PS00819">
    <property type="entry name" value="DPS_2"/>
    <property type="match status" value="1"/>
</dbReference>
<dbReference type="PIRSF" id="PIRSF005900">
    <property type="entry name" value="Dps"/>
    <property type="match status" value="1"/>
</dbReference>
<accession>A0A7V1LNZ2</accession>
<dbReference type="GO" id="GO:0008199">
    <property type="term" value="F:ferric iron binding"/>
    <property type="evidence" value="ECO:0007669"/>
    <property type="project" value="InterPro"/>
</dbReference>
<dbReference type="InterPro" id="IPR023188">
    <property type="entry name" value="DPS_DNA-bd_CS"/>
</dbReference>
<sequence length="160" mass="17941">METKQLNPIGLDSAYSSKVSEKLNQLLSSSSVYYQNLRGLHWNISGPAFFQLHAQFELLYTRTAVSVDDIAERILTLNGKPLHTLEDLLSNSRIASSKNVAGDKEAVKVVSDNISTLLILEREILAMASEQNDDGTADLMTRLINEQEKDHWMMRAYLGN</sequence>
<dbReference type="InterPro" id="IPR009078">
    <property type="entry name" value="Ferritin-like_SF"/>
</dbReference>
<name>A0A7V1LNZ2_CALAY</name>
<dbReference type="PANTHER" id="PTHR42932:SF1">
    <property type="entry name" value="GENERAL STRESS PROTEIN 20U"/>
    <property type="match status" value="1"/>
</dbReference>
<reference evidence="4" key="1">
    <citation type="journal article" date="2020" name="mSystems">
        <title>Genome- and Community-Level Interaction Insights into Carbon Utilization and Element Cycling Functions of Hydrothermarchaeota in Hydrothermal Sediment.</title>
        <authorList>
            <person name="Zhou Z."/>
            <person name="Liu Y."/>
            <person name="Xu W."/>
            <person name="Pan J."/>
            <person name="Luo Z.H."/>
            <person name="Li M."/>
        </authorList>
    </citation>
    <scope>NUCLEOTIDE SEQUENCE [LARGE SCALE GENOMIC DNA]</scope>
    <source>
        <strain evidence="4">HyVt-456</strain>
    </source>
</reference>